<feature type="domain" description="Glycosyltransferase 2-like" evidence="1">
    <location>
        <begin position="40"/>
        <end position="157"/>
    </location>
</feature>
<proteinExistence type="predicted"/>
<dbReference type="PANTHER" id="PTHR43685:SF2">
    <property type="entry name" value="GLYCOSYLTRANSFERASE 2-LIKE DOMAIN-CONTAINING PROTEIN"/>
    <property type="match status" value="1"/>
</dbReference>
<comment type="caution">
    <text evidence="2">The sequence shown here is derived from an EMBL/GenBank/DDBJ whole genome shotgun (WGS) entry which is preliminary data.</text>
</comment>
<organism evidence="2 3">
    <name type="scientific">Nesterenkonia flava</name>
    <dbReference type="NCBI Taxonomy" id="469799"/>
    <lineage>
        <taxon>Bacteria</taxon>
        <taxon>Bacillati</taxon>
        <taxon>Actinomycetota</taxon>
        <taxon>Actinomycetes</taxon>
        <taxon>Micrococcales</taxon>
        <taxon>Micrococcaceae</taxon>
        <taxon>Nesterenkonia</taxon>
    </lineage>
</organism>
<dbReference type="RefSeq" id="WP_310536161.1">
    <property type="nucleotide sequence ID" value="NZ_BAAAOC010000015.1"/>
</dbReference>
<dbReference type="Pfam" id="PF00535">
    <property type="entry name" value="Glycos_transf_2"/>
    <property type="match status" value="1"/>
</dbReference>
<protein>
    <submittedName>
        <fullName evidence="2">Glycosyltransferase family A protein</fullName>
        <ecNumber evidence="2">2.4.-.-</ecNumber>
    </submittedName>
</protein>
<evidence type="ECO:0000313" key="3">
    <source>
        <dbReference type="Proteomes" id="UP001260872"/>
    </source>
</evidence>
<dbReference type="SUPFAM" id="SSF53448">
    <property type="entry name" value="Nucleotide-diphospho-sugar transferases"/>
    <property type="match status" value="1"/>
</dbReference>
<dbReference type="CDD" id="cd00761">
    <property type="entry name" value="Glyco_tranf_GTA_type"/>
    <property type="match status" value="1"/>
</dbReference>
<dbReference type="PANTHER" id="PTHR43685">
    <property type="entry name" value="GLYCOSYLTRANSFERASE"/>
    <property type="match status" value="1"/>
</dbReference>
<reference evidence="3" key="1">
    <citation type="submission" date="2023-07" db="EMBL/GenBank/DDBJ databases">
        <title>Description of three actinobacteria isolated from air of manufacturing shop in a pharmaceutical factory.</title>
        <authorList>
            <person name="Zhang D.-F."/>
        </authorList>
    </citation>
    <scope>NUCLEOTIDE SEQUENCE [LARGE SCALE GENOMIC DNA]</scope>
    <source>
        <strain evidence="3">CCTCC AB 207010</strain>
    </source>
</reference>
<dbReference type="EMBL" id="JAVKGT010000002">
    <property type="protein sequence ID" value="MDR5710770.1"/>
    <property type="molecule type" value="Genomic_DNA"/>
</dbReference>
<dbReference type="EC" id="2.4.-.-" evidence="2"/>
<keyword evidence="3" id="KW-1185">Reference proteome</keyword>
<evidence type="ECO:0000313" key="2">
    <source>
        <dbReference type="EMBL" id="MDR5710770.1"/>
    </source>
</evidence>
<keyword evidence="2" id="KW-0808">Transferase</keyword>
<dbReference type="InterPro" id="IPR050834">
    <property type="entry name" value="Glycosyltransf_2"/>
</dbReference>
<sequence length="376" mass="42148">MLSPLNLDAEIVPTRQVTDTYLYRAQSTRDNLGTVNVLVSIIVPTHNNEATIRRTLDSISAQSLTSIEIVIVNDASTDNTLPLCRAAQQTDTRITLVDLKENVSVFQSRRIGVEQATGKYVMFCDGDDQLEPDAAERASVLARAGGYDIVHFGTTIVGASGNRHHAWERALDPFAAELNGDDIFLASPFAQAGRQINGHIWNKLYERELVRAAWKSIDPDLRLTRAEDVYQTLLLLCNAARYGGLFLPLYRYNFGKGRAGNISTLESFDYFLESACAYDAMATHLDSDQRATPAGFDTDVLLRRLRDQFIENQLSYWVRLEPPADDALKKLLRLWGPEAVLEALDGTNLRQNDRLYRAIHRLSSHSEETVKDESPM</sequence>
<accession>A0ABU1FQ44</accession>
<evidence type="ECO:0000259" key="1">
    <source>
        <dbReference type="Pfam" id="PF00535"/>
    </source>
</evidence>
<keyword evidence="2" id="KW-0328">Glycosyltransferase</keyword>
<name>A0ABU1FQ44_9MICC</name>
<dbReference type="GO" id="GO:0016757">
    <property type="term" value="F:glycosyltransferase activity"/>
    <property type="evidence" value="ECO:0007669"/>
    <property type="project" value="UniProtKB-KW"/>
</dbReference>
<gene>
    <name evidence="2" type="ORF">RH857_01260</name>
</gene>
<dbReference type="InterPro" id="IPR029044">
    <property type="entry name" value="Nucleotide-diphossugar_trans"/>
</dbReference>
<dbReference type="Proteomes" id="UP001260872">
    <property type="component" value="Unassembled WGS sequence"/>
</dbReference>
<dbReference type="InterPro" id="IPR001173">
    <property type="entry name" value="Glyco_trans_2-like"/>
</dbReference>
<dbReference type="Gene3D" id="3.90.550.10">
    <property type="entry name" value="Spore Coat Polysaccharide Biosynthesis Protein SpsA, Chain A"/>
    <property type="match status" value="1"/>
</dbReference>